<evidence type="ECO:0000313" key="4">
    <source>
        <dbReference type="EMBL" id="VDI12150.1"/>
    </source>
</evidence>
<dbReference type="InterPro" id="IPR036055">
    <property type="entry name" value="LDL_receptor-like_sf"/>
</dbReference>
<dbReference type="Pfam" id="PF00057">
    <property type="entry name" value="Ldl_recept_a"/>
    <property type="match status" value="1"/>
</dbReference>
<gene>
    <name evidence="4" type="ORF">MGAL_10B027770</name>
</gene>
<dbReference type="OrthoDB" id="504708at2759"/>
<dbReference type="InterPro" id="IPR036691">
    <property type="entry name" value="Endo/exonu/phosph_ase_sf"/>
</dbReference>
<keyword evidence="5" id="KW-1185">Reference proteome</keyword>
<dbReference type="PROSITE" id="PS50068">
    <property type="entry name" value="LDLRA_2"/>
    <property type="match status" value="1"/>
</dbReference>
<keyword evidence="1 2" id="KW-1015">Disulfide bond</keyword>
<dbReference type="InterPro" id="IPR002172">
    <property type="entry name" value="LDrepeatLR_classA_rpt"/>
</dbReference>
<evidence type="ECO:0000256" key="1">
    <source>
        <dbReference type="ARBA" id="ARBA00023157"/>
    </source>
</evidence>
<feature type="disulfide bond" evidence="2">
    <location>
        <begin position="109"/>
        <end position="124"/>
    </location>
</feature>
<sequence>MPRSYGGTAILWKKNVDSIVTPLSIRNNRIQCIEINGDPNLIVISVYLPCKGSTNSQTEFQECIDLLNKILTTYELTHQIILGGDPNEEIFGSNDSCTNGQCVLLQLRCDTSFDCGDRSDELNCTSTTPCPEGLVRCLAGNCVGKYDDCFTPQSKVHILSSSVTRQFPTLFPTTQISSPENVLFKTSPTSRGKSIRSFTTLKDKQLSVINEKVVFTIIHLESTVTDIKVETTSTFLKQIDDTSVNVVTKIVKPYNNDTSSNIVLVTSKASKYPSTRYPLNTFYSEYSFKLEREKSVSYYTGLQSSLQTTSYIKGLLYDNSQFDSSIDDKTNIYRPIKLFYSPSYSSLNMNQSKNPVTKLISRTTETFKTFFQNMSVPQTTDLNSDHFSSSNTILQLSNQPASTETLPETASSSATMESNIELTQLTSSILPLTSETSTMVTFSTEKPAVMGYLPNENYYSWYISIISKVNVL</sequence>
<dbReference type="AlphaFoldDB" id="A0A8B6D0J2"/>
<dbReference type="Gene3D" id="3.60.10.10">
    <property type="entry name" value="Endonuclease/exonuclease/phosphatase"/>
    <property type="match status" value="1"/>
</dbReference>
<dbReference type="CDD" id="cd00112">
    <property type="entry name" value="LDLa"/>
    <property type="match status" value="1"/>
</dbReference>
<feature type="region of interest" description="Disordered" evidence="3">
    <location>
        <begin position="398"/>
        <end position="417"/>
    </location>
</feature>
<proteinExistence type="predicted"/>
<protein>
    <submittedName>
        <fullName evidence="4">Uncharacterized protein</fullName>
    </submittedName>
</protein>
<organism evidence="4 5">
    <name type="scientific">Mytilus galloprovincialis</name>
    <name type="common">Mediterranean mussel</name>
    <dbReference type="NCBI Taxonomy" id="29158"/>
    <lineage>
        <taxon>Eukaryota</taxon>
        <taxon>Metazoa</taxon>
        <taxon>Spiralia</taxon>
        <taxon>Lophotrochozoa</taxon>
        <taxon>Mollusca</taxon>
        <taxon>Bivalvia</taxon>
        <taxon>Autobranchia</taxon>
        <taxon>Pteriomorphia</taxon>
        <taxon>Mytilida</taxon>
        <taxon>Mytiloidea</taxon>
        <taxon>Mytilidae</taxon>
        <taxon>Mytilinae</taxon>
        <taxon>Mytilus</taxon>
    </lineage>
</organism>
<evidence type="ECO:0000256" key="2">
    <source>
        <dbReference type="PROSITE-ProRule" id="PRU00124"/>
    </source>
</evidence>
<accession>A0A8B6D0J2</accession>
<evidence type="ECO:0000313" key="5">
    <source>
        <dbReference type="Proteomes" id="UP000596742"/>
    </source>
</evidence>
<dbReference type="Proteomes" id="UP000596742">
    <property type="component" value="Unassembled WGS sequence"/>
</dbReference>
<evidence type="ECO:0000256" key="3">
    <source>
        <dbReference type="SAM" id="MobiDB-lite"/>
    </source>
</evidence>
<dbReference type="EMBL" id="UYJE01002588">
    <property type="protein sequence ID" value="VDI12150.1"/>
    <property type="molecule type" value="Genomic_DNA"/>
</dbReference>
<comment type="caution">
    <text evidence="2">Lacks conserved residue(s) required for the propagation of feature annotation.</text>
</comment>
<dbReference type="SUPFAM" id="SSF57424">
    <property type="entry name" value="LDL receptor-like module"/>
    <property type="match status" value="1"/>
</dbReference>
<reference evidence="4" key="1">
    <citation type="submission" date="2018-11" db="EMBL/GenBank/DDBJ databases">
        <authorList>
            <person name="Alioto T."/>
            <person name="Alioto T."/>
        </authorList>
    </citation>
    <scope>NUCLEOTIDE SEQUENCE</scope>
</reference>
<comment type="caution">
    <text evidence="4">The sequence shown here is derived from an EMBL/GenBank/DDBJ whole genome shotgun (WGS) entry which is preliminary data.</text>
</comment>
<feature type="disulfide bond" evidence="2">
    <location>
        <begin position="97"/>
        <end position="115"/>
    </location>
</feature>
<dbReference type="SMART" id="SM00192">
    <property type="entry name" value="LDLa"/>
    <property type="match status" value="1"/>
</dbReference>
<dbReference type="Gene3D" id="4.10.1220.10">
    <property type="entry name" value="EGF-type module"/>
    <property type="match status" value="1"/>
</dbReference>
<name>A0A8B6D0J2_MYTGA</name>
<dbReference type="SUPFAM" id="SSF56219">
    <property type="entry name" value="DNase I-like"/>
    <property type="match status" value="1"/>
</dbReference>